<dbReference type="PANTHER" id="PTHR34223:SF89">
    <property type="entry name" value="F-BOX DOMAIN-CONTAINING PROTEIN"/>
    <property type="match status" value="1"/>
</dbReference>
<evidence type="ECO:0000259" key="1">
    <source>
        <dbReference type="Pfam" id="PF00646"/>
    </source>
</evidence>
<dbReference type="PANTHER" id="PTHR34223">
    <property type="entry name" value="OS11G0201299 PROTEIN"/>
    <property type="match status" value="1"/>
</dbReference>
<accession>A0A0Q3FFP3</accession>
<keyword evidence="4" id="KW-1185">Reference proteome</keyword>
<dbReference type="AlphaFoldDB" id="A0A0Q3FFP3"/>
<evidence type="ECO:0000313" key="4">
    <source>
        <dbReference type="Proteomes" id="UP000008810"/>
    </source>
</evidence>
<evidence type="ECO:0000313" key="3">
    <source>
        <dbReference type="EnsemblPlants" id="KQJ97934"/>
    </source>
</evidence>
<dbReference type="CDD" id="cd22160">
    <property type="entry name" value="F-box_AtFBL13-like"/>
    <property type="match status" value="1"/>
</dbReference>
<dbReference type="OrthoDB" id="612216at2759"/>
<gene>
    <name evidence="2" type="ORF">BRADI_3g34191v3</name>
</gene>
<proteinExistence type="predicted"/>
<name>A0A0Q3FFP3_BRADI</name>
<dbReference type="SUPFAM" id="SSF52047">
    <property type="entry name" value="RNI-like"/>
    <property type="match status" value="1"/>
</dbReference>
<dbReference type="InterPro" id="IPR036047">
    <property type="entry name" value="F-box-like_dom_sf"/>
</dbReference>
<dbReference type="EnsemblPlants" id="KQJ97934">
    <property type="protein sequence ID" value="KQJ97934"/>
    <property type="gene ID" value="BRADI_3g34191v3"/>
</dbReference>
<protein>
    <recommendedName>
        <fullName evidence="1">F-box domain-containing protein</fullName>
    </recommendedName>
</protein>
<dbReference type="SUPFAM" id="SSF81383">
    <property type="entry name" value="F-box domain"/>
    <property type="match status" value="1"/>
</dbReference>
<dbReference type="Pfam" id="PF00646">
    <property type="entry name" value="F-box"/>
    <property type="match status" value="1"/>
</dbReference>
<dbReference type="STRING" id="15368.A0A0Q3FFP3"/>
<organism evidence="2">
    <name type="scientific">Brachypodium distachyon</name>
    <name type="common">Purple false brome</name>
    <name type="synonym">Trachynia distachya</name>
    <dbReference type="NCBI Taxonomy" id="15368"/>
    <lineage>
        <taxon>Eukaryota</taxon>
        <taxon>Viridiplantae</taxon>
        <taxon>Streptophyta</taxon>
        <taxon>Embryophyta</taxon>
        <taxon>Tracheophyta</taxon>
        <taxon>Spermatophyta</taxon>
        <taxon>Magnoliopsida</taxon>
        <taxon>Liliopsida</taxon>
        <taxon>Poales</taxon>
        <taxon>Poaceae</taxon>
        <taxon>BOP clade</taxon>
        <taxon>Pooideae</taxon>
        <taxon>Stipodae</taxon>
        <taxon>Brachypodieae</taxon>
        <taxon>Brachypodium</taxon>
    </lineage>
</organism>
<dbReference type="Proteomes" id="UP000008810">
    <property type="component" value="Chromosome 3"/>
</dbReference>
<dbReference type="ExpressionAtlas" id="A0A0Q3FFP3">
    <property type="expression patterns" value="baseline"/>
</dbReference>
<sequence length="304" mass="35045">MAESVVAGKEEEDRISPLPDDLLRYILSFLLSRQAVWTSVLARRWRNLWKSVPAVRIDEDEINTWFVNSLLLLRDRAPLHELEIISCFDDSYAPRHMEMWLRNTLDFSSCPVLEVLQIYFCEINAEKILCQSLRPLVMSECHFVWCIRTCISCPSLTDLELNDNAGLTPFLESMPSLVTASVWFDGDWADREYRYDHCFDSYYGGCDDGSCLACHIINLEGDGCVFLEGLCGATNLKLTSAPEMFICRRDFKWRHTFSKLKTLLLNEWCLVADFSGLVYFLRYSPILERLRGCLVAVLKPMCLA</sequence>
<dbReference type="InParanoid" id="A0A0Q3FFP3"/>
<dbReference type="InterPro" id="IPR053781">
    <property type="entry name" value="F-box_AtFBL13-like"/>
</dbReference>
<dbReference type="InterPro" id="IPR001810">
    <property type="entry name" value="F-box_dom"/>
</dbReference>
<evidence type="ECO:0000313" key="2">
    <source>
        <dbReference type="EMBL" id="KQJ97934.1"/>
    </source>
</evidence>
<dbReference type="Gramene" id="KQJ97934">
    <property type="protein sequence ID" value="KQJ97934"/>
    <property type="gene ID" value="BRADI_3g34191v3"/>
</dbReference>
<reference evidence="3" key="3">
    <citation type="submission" date="2018-08" db="UniProtKB">
        <authorList>
            <consortium name="EnsemblPlants"/>
        </authorList>
    </citation>
    <scope>IDENTIFICATION</scope>
    <source>
        <strain evidence="3">cv. Bd21</strain>
    </source>
</reference>
<dbReference type="EMBL" id="CM000882">
    <property type="protein sequence ID" value="KQJ97934.1"/>
    <property type="molecule type" value="Genomic_DNA"/>
</dbReference>
<reference evidence="2 3" key="1">
    <citation type="journal article" date="2010" name="Nature">
        <title>Genome sequencing and analysis of the model grass Brachypodium distachyon.</title>
        <authorList>
            <consortium name="International Brachypodium Initiative"/>
        </authorList>
    </citation>
    <scope>NUCLEOTIDE SEQUENCE [LARGE SCALE GENOMIC DNA]</scope>
    <source>
        <strain evidence="2 3">Bd21</strain>
    </source>
</reference>
<reference evidence="2" key="2">
    <citation type="submission" date="2017-06" db="EMBL/GenBank/DDBJ databases">
        <title>WGS assembly of Brachypodium distachyon.</title>
        <authorList>
            <consortium name="The International Brachypodium Initiative"/>
            <person name="Lucas S."/>
            <person name="Harmon-Smith M."/>
            <person name="Lail K."/>
            <person name="Tice H."/>
            <person name="Grimwood J."/>
            <person name="Bruce D."/>
            <person name="Barry K."/>
            <person name="Shu S."/>
            <person name="Lindquist E."/>
            <person name="Wang M."/>
            <person name="Pitluck S."/>
            <person name="Vogel J.P."/>
            <person name="Garvin D.F."/>
            <person name="Mockler T.C."/>
            <person name="Schmutz J."/>
            <person name="Rokhsar D."/>
            <person name="Bevan M.W."/>
        </authorList>
    </citation>
    <scope>NUCLEOTIDE SEQUENCE</scope>
    <source>
        <strain evidence="2">Bd21</strain>
    </source>
</reference>
<dbReference type="InterPro" id="IPR053197">
    <property type="entry name" value="F-box_SCFL_complex_component"/>
</dbReference>
<feature type="domain" description="F-box" evidence="1">
    <location>
        <begin position="16"/>
        <end position="53"/>
    </location>
</feature>